<feature type="compositionally biased region" description="Low complexity" evidence="2">
    <location>
        <begin position="406"/>
        <end position="424"/>
    </location>
</feature>
<evidence type="ECO:0000256" key="2">
    <source>
        <dbReference type="SAM" id="MobiDB-lite"/>
    </source>
</evidence>
<accession>A0A439D6L2</accession>
<feature type="region of interest" description="Disordered" evidence="2">
    <location>
        <begin position="355"/>
        <end position="474"/>
    </location>
</feature>
<dbReference type="Pfam" id="PF05057">
    <property type="entry name" value="DUF676"/>
    <property type="match status" value="1"/>
</dbReference>
<dbReference type="Gene3D" id="3.40.50.1820">
    <property type="entry name" value="alpha/beta hydrolase"/>
    <property type="match status" value="1"/>
</dbReference>
<dbReference type="SUPFAM" id="SSF53474">
    <property type="entry name" value="alpha/beta-Hydrolases"/>
    <property type="match status" value="1"/>
</dbReference>
<evidence type="ECO:0000256" key="1">
    <source>
        <dbReference type="ARBA" id="ARBA00007920"/>
    </source>
</evidence>
<comment type="similarity">
    <text evidence="1">Belongs to the putative lipase ROG1 family.</text>
</comment>
<feature type="compositionally biased region" description="Basic and acidic residues" evidence="2">
    <location>
        <begin position="556"/>
        <end position="567"/>
    </location>
</feature>
<evidence type="ECO:0000259" key="3">
    <source>
        <dbReference type="Pfam" id="PF05057"/>
    </source>
</evidence>
<feature type="domain" description="DUF676" evidence="3">
    <location>
        <begin position="62"/>
        <end position="181"/>
    </location>
</feature>
<dbReference type="InterPro" id="IPR007751">
    <property type="entry name" value="DUF676_lipase-like"/>
</dbReference>
<feature type="compositionally biased region" description="Polar residues" evidence="2">
    <location>
        <begin position="14"/>
        <end position="30"/>
    </location>
</feature>
<dbReference type="Proteomes" id="UP000286045">
    <property type="component" value="Unassembled WGS sequence"/>
</dbReference>
<feature type="compositionally biased region" description="Polar residues" evidence="2">
    <location>
        <begin position="454"/>
        <end position="468"/>
    </location>
</feature>
<feature type="compositionally biased region" description="Basic and acidic residues" evidence="2">
    <location>
        <begin position="357"/>
        <end position="379"/>
    </location>
</feature>
<feature type="compositionally biased region" description="Low complexity" evidence="2">
    <location>
        <begin position="577"/>
        <end position="588"/>
    </location>
</feature>
<feature type="compositionally biased region" description="Basic and acidic residues" evidence="2">
    <location>
        <begin position="511"/>
        <end position="549"/>
    </location>
</feature>
<evidence type="ECO:0000313" key="5">
    <source>
        <dbReference type="Proteomes" id="UP000286045"/>
    </source>
</evidence>
<gene>
    <name evidence="4" type="ORF">EKO27_g5053</name>
</gene>
<dbReference type="InterPro" id="IPR029058">
    <property type="entry name" value="AB_hydrolase_fold"/>
</dbReference>
<comment type="caution">
    <text evidence="4">The sequence shown here is derived from an EMBL/GenBank/DDBJ whole genome shotgun (WGS) entry which is preliminary data.</text>
</comment>
<name>A0A439D6L2_9PEZI</name>
<feature type="region of interest" description="Disordered" evidence="2">
    <location>
        <begin position="493"/>
        <end position="666"/>
    </location>
</feature>
<dbReference type="PANTHER" id="PTHR47842">
    <property type="entry name" value="EXPRESSED PROTEIN"/>
    <property type="match status" value="1"/>
</dbReference>
<proteinExistence type="inferred from homology"/>
<feature type="compositionally biased region" description="Low complexity" evidence="2">
    <location>
        <begin position="39"/>
        <end position="49"/>
    </location>
</feature>
<organism evidence="4 5">
    <name type="scientific">Xylaria grammica</name>
    <dbReference type="NCBI Taxonomy" id="363999"/>
    <lineage>
        <taxon>Eukaryota</taxon>
        <taxon>Fungi</taxon>
        <taxon>Dikarya</taxon>
        <taxon>Ascomycota</taxon>
        <taxon>Pezizomycotina</taxon>
        <taxon>Sordariomycetes</taxon>
        <taxon>Xylariomycetidae</taxon>
        <taxon>Xylariales</taxon>
        <taxon>Xylariaceae</taxon>
        <taxon>Xylaria</taxon>
    </lineage>
</organism>
<reference evidence="4 5" key="1">
    <citation type="submission" date="2018-12" db="EMBL/GenBank/DDBJ databases">
        <title>Draft genome sequence of Xylaria grammica IHI A82.</title>
        <authorList>
            <person name="Buettner E."/>
            <person name="Kellner H."/>
        </authorList>
    </citation>
    <scope>NUCLEOTIDE SEQUENCE [LARGE SCALE GENOMIC DNA]</scope>
    <source>
        <strain evidence="4 5">IHI A82</strain>
    </source>
</reference>
<feature type="compositionally biased region" description="Polar residues" evidence="2">
    <location>
        <begin position="590"/>
        <end position="602"/>
    </location>
</feature>
<dbReference type="AlphaFoldDB" id="A0A439D6L2"/>
<dbReference type="STRING" id="363999.A0A439D6L2"/>
<sequence>MSSAAADFKGLTGPPQSNGGYQSPSSTTKSPFGGLYNDPRTSSTQSLTPSLPPYEEIERRKLLVIYIHGFMGNDTSFQSFPAHVHRYLKLALSDSHVVHSKIYPRYKTYKSIEIARDNFSIWLEPLESPKTDIILVGHSMGGLLAADIVLKPPTQQQQRQHSHFKHRILGVVNLDAPLLGMHPGIIVSGISSLFRKSETPKVPGESGESSTPSALSPGAAGLPSPNLSAYSVPSTITDSQPSPPPPPAPFMRPAITNDSNFNTNFPNDVRIEERTWWKNVVHFVKKHNSEGLIDAAANHVMSHLEFGGTMFEISNLKARYESIRKLEDMDDLKQTGFSPPQVRFIQYYTICNGFPKKPKEGSPEQEEKQSSPIHGDSEKVLLSPHISDDRPSLEPQNEAFKQDTKPQSLSNSERSSLELLSPEPILDEPPEIARDDSPDINKTISAQPDDHPTDTTPASGHDSTSSPTEKYPIEDKSLTADMTQAVAALDLDLPAVPEPPPKPEMPNLDNYTDKDARKLAEKEAKRAQKNYEKAVKDHEKAIRDREKIIEKRKKKLAQEAEKQAKEDKKRRKKEDAAAAAAAAKTALTTPPESGLSTSTSNQEAREKLLVPSEKGSQLPPPEWTPASPDLAAEEKAAKKKDKEKAKEKNKDKEKGEKQHKFCNVPKSRGRVDPKWISVFMKDMDQVAAHTGLFFAGEHYESLVGEVGNTIVEWVNADMTKRVVLGLR</sequence>
<evidence type="ECO:0000313" key="4">
    <source>
        <dbReference type="EMBL" id="RWA10040.1"/>
    </source>
</evidence>
<dbReference type="EMBL" id="RYZI01000129">
    <property type="protein sequence ID" value="RWA10040.1"/>
    <property type="molecule type" value="Genomic_DNA"/>
</dbReference>
<feature type="compositionally biased region" description="Polar residues" evidence="2">
    <location>
        <begin position="225"/>
        <end position="240"/>
    </location>
</feature>
<feature type="compositionally biased region" description="Basic and acidic residues" evidence="2">
    <location>
        <begin position="632"/>
        <end position="659"/>
    </location>
</feature>
<protein>
    <recommendedName>
        <fullName evidence="3">DUF676 domain-containing protein</fullName>
    </recommendedName>
</protein>
<feature type="region of interest" description="Disordered" evidence="2">
    <location>
        <begin position="197"/>
        <end position="250"/>
    </location>
</feature>
<feature type="region of interest" description="Disordered" evidence="2">
    <location>
        <begin position="1"/>
        <end position="51"/>
    </location>
</feature>
<dbReference type="PANTHER" id="PTHR47842:SF3">
    <property type="entry name" value="DUF676 DOMAIN-CONTAINING PROTEIN"/>
    <property type="match status" value="1"/>
</dbReference>
<keyword evidence="5" id="KW-1185">Reference proteome</keyword>
<feature type="compositionally biased region" description="Pro residues" evidence="2">
    <location>
        <begin position="241"/>
        <end position="250"/>
    </location>
</feature>